<evidence type="ECO:0000313" key="2">
    <source>
        <dbReference type="EMBL" id="KAH6884792.1"/>
    </source>
</evidence>
<sequence>MQLTALLCLFTASAMAAPAAVPENAKSMMAATPMWTIRNMKRVCNSADTQCVYTFRIDTTGPSSTDCKYIHNGKPASETSGGPAQCGKFAVTSGWSGQFGPNNGFTTLSVVHTEARQIIWPAYTDKQLDGGQVVKPDQAYAPQSLP</sequence>
<evidence type="ECO:0008006" key="4">
    <source>
        <dbReference type="Google" id="ProtNLM"/>
    </source>
</evidence>
<feature type="signal peptide" evidence="1">
    <location>
        <begin position="1"/>
        <end position="16"/>
    </location>
</feature>
<evidence type="ECO:0000313" key="3">
    <source>
        <dbReference type="Proteomes" id="UP000777438"/>
    </source>
</evidence>
<dbReference type="OrthoDB" id="5352317at2759"/>
<name>A0A9P8VXW5_9HYPO</name>
<protein>
    <recommendedName>
        <fullName evidence="4">Small secreted protein</fullName>
    </recommendedName>
</protein>
<proteinExistence type="predicted"/>
<keyword evidence="3" id="KW-1185">Reference proteome</keyword>
<feature type="chain" id="PRO_5040458325" description="Small secreted protein" evidence="1">
    <location>
        <begin position="17"/>
        <end position="146"/>
    </location>
</feature>
<dbReference type="AlphaFoldDB" id="A0A9P8VXW5"/>
<comment type="caution">
    <text evidence="2">The sequence shown here is derived from an EMBL/GenBank/DDBJ whole genome shotgun (WGS) entry which is preliminary data.</text>
</comment>
<organism evidence="2 3">
    <name type="scientific">Thelonectria olida</name>
    <dbReference type="NCBI Taxonomy" id="1576542"/>
    <lineage>
        <taxon>Eukaryota</taxon>
        <taxon>Fungi</taxon>
        <taxon>Dikarya</taxon>
        <taxon>Ascomycota</taxon>
        <taxon>Pezizomycotina</taxon>
        <taxon>Sordariomycetes</taxon>
        <taxon>Hypocreomycetidae</taxon>
        <taxon>Hypocreales</taxon>
        <taxon>Nectriaceae</taxon>
        <taxon>Thelonectria</taxon>
    </lineage>
</organism>
<gene>
    <name evidence="2" type="ORF">B0T10DRAFT_96397</name>
</gene>
<reference evidence="2 3" key="1">
    <citation type="journal article" date="2021" name="Nat. Commun.">
        <title>Genetic determinants of endophytism in the Arabidopsis root mycobiome.</title>
        <authorList>
            <person name="Mesny F."/>
            <person name="Miyauchi S."/>
            <person name="Thiergart T."/>
            <person name="Pickel B."/>
            <person name="Atanasova L."/>
            <person name="Karlsson M."/>
            <person name="Huettel B."/>
            <person name="Barry K.W."/>
            <person name="Haridas S."/>
            <person name="Chen C."/>
            <person name="Bauer D."/>
            <person name="Andreopoulos W."/>
            <person name="Pangilinan J."/>
            <person name="LaButti K."/>
            <person name="Riley R."/>
            <person name="Lipzen A."/>
            <person name="Clum A."/>
            <person name="Drula E."/>
            <person name="Henrissat B."/>
            <person name="Kohler A."/>
            <person name="Grigoriev I.V."/>
            <person name="Martin F.M."/>
            <person name="Hacquard S."/>
        </authorList>
    </citation>
    <scope>NUCLEOTIDE SEQUENCE [LARGE SCALE GENOMIC DNA]</scope>
    <source>
        <strain evidence="2 3">MPI-CAGE-CH-0241</strain>
    </source>
</reference>
<dbReference type="Proteomes" id="UP000777438">
    <property type="component" value="Unassembled WGS sequence"/>
</dbReference>
<dbReference type="EMBL" id="JAGPYM010000019">
    <property type="protein sequence ID" value="KAH6884792.1"/>
    <property type="molecule type" value="Genomic_DNA"/>
</dbReference>
<evidence type="ECO:0000256" key="1">
    <source>
        <dbReference type="SAM" id="SignalP"/>
    </source>
</evidence>
<accession>A0A9P8VXW5</accession>
<keyword evidence="1" id="KW-0732">Signal</keyword>